<dbReference type="GO" id="GO:0051301">
    <property type="term" value="P:cell division"/>
    <property type="evidence" value="ECO:0007669"/>
    <property type="project" value="UniProtKB-KW"/>
</dbReference>
<dbReference type="AlphaFoldDB" id="A0A2H8TQA2"/>
<feature type="compositionally biased region" description="Basic and acidic residues" evidence="10">
    <location>
        <begin position="340"/>
        <end position="354"/>
    </location>
</feature>
<evidence type="ECO:0000256" key="1">
    <source>
        <dbReference type="ARBA" id="ARBA00004123"/>
    </source>
</evidence>
<feature type="domain" description="Zinc-finger" evidence="11">
    <location>
        <begin position="201"/>
        <end position="297"/>
    </location>
</feature>
<accession>A0A2H8TQA2</accession>
<feature type="region of interest" description="Disordered" evidence="10">
    <location>
        <begin position="49"/>
        <end position="114"/>
    </location>
</feature>
<gene>
    <name evidence="12" type="primary">Cdca7l_0</name>
</gene>
<sequence length="391" mass="44807">MFFVSVKKSAKEIENLSEYERERLKNIAEIELQLADPLDTIQKSANELKSSKINATNNRRAKSKKRKFNSETDNDTSNRVHFVRRSSRIIQEKRQSTNYNEQSDDENDRSDKKKLKQGSLKIKFRWFKSSEYQKSDELYYSSLADSDFIDDGDEEYESDYESSVSGSKRKRKTYTPRLAVSQVTQEMIENISYSSSGKVYSQSGTTCHQCRQKTADQKSYCRYKGCSGMRGNFCGFCLGRRYGENVANVLVNPKWACPPCRGYCNCSICRRRKGMAPTGQLAQQALAGGYESVRHMLSSIEGEDPDVTDLEFDDEDNNQSAPDKNNIAEDNNENEQNDLETQRDNDNVSDEVKCSDETCNSANHEDKCAIKDQETQEMVIDKLYKQLLSED</sequence>
<comment type="subcellular location">
    <subcellularLocation>
        <location evidence="2">Cytoplasm</location>
    </subcellularLocation>
    <subcellularLocation>
        <location evidence="1">Nucleus</location>
    </subcellularLocation>
</comment>
<dbReference type="OrthoDB" id="298344at2759"/>
<keyword evidence="7" id="KW-0805">Transcription regulation</keyword>
<evidence type="ECO:0000256" key="3">
    <source>
        <dbReference type="ARBA" id="ARBA00022490"/>
    </source>
</evidence>
<keyword evidence="12" id="KW-0131">Cell cycle</keyword>
<name>A0A2H8TQA2_9HEMI</name>
<evidence type="ECO:0000256" key="6">
    <source>
        <dbReference type="ARBA" id="ARBA00022843"/>
    </source>
</evidence>
<proteinExistence type="predicted"/>
<dbReference type="InterPro" id="IPR018866">
    <property type="entry name" value="Znf-4CXXC_R1"/>
</dbReference>
<keyword evidence="4" id="KW-1017">Isopeptide bond</keyword>
<dbReference type="GO" id="GO:0006355">
    <property type="term" value="P:regulation of DNA-templated transcription"/>
    <property type="evidence" value="ECO:0007669"/>
    <property type="project" value="InterPro"/>
</dbReference>
<evidence type="ECO:0000256" key="5">
    <source>
        <dbReference type="ARBA" id="ARBA00022553"/>
    </source>
</evidence>
<keyword evidence="5" id="KW-0597">Phosphoprotein</keyword>
<dbReference type="InterPro" id="IPR040221">
    <property type="entry name" value="CDCA7/CDA7L"/>
</dbReference>
<evidence type="ECO:0000256" key="8">
    <source>
        <dbReference type="ARBA" id="ARBA00023163"/>
    </source>
</evidence>
<keyword evidence="6" id="KW-0832">Ubl conjugation</keyword>
<dbReference type="PANTHER" id="PTHR31169:SF8">
    <property type="entry name" value="ZINC-FINGER DOMAIN OF MONOAMINE-OXIDASE A REPRESSOR R1 PROTEIN"/>
    <property type="match status" value="1"/>
</dbReference>
<keyword evidence="3" id="KW-0963">Cytoplasm</keyword>
<evidence type="ECO:0000313" key="12">
    <source>
        <dbReference type="EMBL" id="MBW16061.1"/>
    </source>
</evidence>
<feature type="compositionally biased region" description="Polar residues" evidence="10">
    <location>
        <begin position="49"/>
        <end position="58"/>
    </location>
</feature>
<keyword evidence="8" id="KW-0804">Transcription</keyword>
<dbReference type="GO" id="GO:0005737">
    <property type="term" value="C:cytoplasm"/>
    <property type="evidence" value="ECO:0007669"/>
    <property type="project" value="UniProtKB-SubCell"/>
</dbReference>
<dbReference type="EMBL" id="GFXV01004256">
    <property type="protein sequence ID" value="MBW16061.1"/>
    <property type="molecule type" value="Transcribed_RNA"/>
</dbReference>
<keyword evidence="9" id="KW-0539">Nucleus</keyword>
<keyword evidence="12" id="KW-0132">Cell division</keyword>
<evidence type="ECO:0000256" key="9">
    <source>
        <dbReference type="ARBA" id="ARBA00023242"/>
    </source>
</evidence>
<protein>
    <submittedName>
        <fullName evidence="12">Cell division cycle-associated 7-like protein</fullName>
    </submittedName>
</protein>
<feature type="region of interest" description="Disordered" evidence="10">
    <location>
        <begin position="304"/>
        <end position="354"/>
    </location>
</feature>
<evidence type="ECO:0000256" key="2">
    <source>
        <dbReference type="ARBA" id="ARBA00004496"/>
    </source>
</evidence>
<evidence type="ECO:0000256" key="7">
    <source>
        <dbReference type="ARBA" id="ARBA00023015"/>
    </source>
</evidence>
<organism evidence="12">
    <name type="scientific">Melanaphis sacchari</name>
    <dbReference type="NCBI Taxonomy" id="742174"/>
    <lineage>
        <taxon>Eukaryota</taxon>
        <taxon>Metazoa</taxon>
        <taxon>Ecdysozoa</taxon>
        <taxon>Arthropoda</taxon>
        <taxon>Hexapoda</taxon>
        <taxon>Insecta</taxon>
        <taxon>Pterygota</taxon>
        <taxon>Neoptera</taxon>
        <taxon>Paraneoptera</taxon>
        <taxon>Hemiptera</taxon>
        <taxon>Sternorrhyncha</taxon>
        <taxon>Aphidomorpha</taxon>
        <taxon>Aphidoidea</taxon>
        <taxon>Aphididae</taxon>
        <taxon>Aphidini</taxon>
        <taxon>Melanaphis</taxon>
    </lineage>
</organism>
<dbReference type="PANTHER" id="PTHR31169">
    <property type="entry name" value="OS05G0300700 PROTEIN"/>
    <property type="match status" value="1"/>
</dbReference>
<evidence type="ECO:0000256" key="4">
    <source>
        <dbReference type="ARBA" id="ARBA00022499"/>
    </source>
</evidence>
<dbReference type="Pfam" id="PF10497">
    <property type="entry name" value="zf-4CXXC_R1"/>
    <property type="match status" value="1"/>
</dbReference>
<feature type="compositionally biased region" description="Acidic residues" evidence="10">
    <location>
        <begin position="304"/>
        <end position="317"/>
    </location>
</feature>
<dbReference type="GO" id="GO:0005634">
    <property type="term" value="C:nucleus"/>
    <property type="evidence" value="ECO:0007669"/>
    <property type="project" value="UniProtKB-SubCell"/>
</dbReference>
<evidence type="ECO:0000259" key="11">
    <source>
        <dbReference type="Pfam" id="PF10497"/>
    </source>
</evidence>
<reference evidence="12" key="1">
    <citation type="submission" date="2017-10" db="EMBL/GenBank/DDBJ databases">
        <title>Transcriptome Assembly of Sugarcane Aphid Adults.</title>
        <authorList>
            <person name="Scully E.D."/>
            <person name="Palmer N.A."/>
            <person name="Geib S.M."/>
            <person name="Sarath G."/>
            <person name="Sattler S.E."/>
        </authorList>
    </citation>
    <scope>NUCLEOTIDE SEQUENCE</scope>
    <source>
        <tissue evidence="12">Whole body</tissue>
    </source>
</reference>
<evidence type="ECO:0000256" key="10">
    <source>
        <dbReference type="SAM" id="MobiDB-lite"/>
    </source>
</evidence>